<comment type="caution">
    <text evidence="2">The sequence shown here is derived from an EMBL/GenBank/DDBJ whole genome shotgun (WGS) entry which is preliminary data.</text>
</comment>
<gene>
    <name evidence="2" type="ORF">V5799_013609</name>
</gene>
<keyword evidence="1" id="KW-0472">Membrane</keyword>
<accession>A0AAQ4E5F0</accession>
<dbReference type="EMBL" id="JARKHS020021881">
    <property type="protein sequence ID" value="KAK8769926.1"/>
    <property type="molecule type" value="Genomic_DNA"/>
</dbReference>
<dbReference type="GO" id="GO:0006508">
    <property type="term" value="P:proteolysis"/>
    <property type="evidence" value="ECO:0007669"/>
    <property type="project" value="InterPro"/>
</dbReference>
<dbReference type="Proteomes" id="UP001321473">
    <property type="component" value="Unassembled WGS sequence"/>
</dbReference>
<keyword evidence="1" id="KW-1133">Transmembrane helix</keyword>
<dbReference type="GO" id="GO:0004222">
    <property type="term" value="F:metalloendopeptidase activity"/>
    <property type="evidence" value="ECO:0007669"/>
    <property type="project" value="InterPro"/>
</dbReference>
<protein>
    <submittedName>
        <fullName evidence="2">Uncharacterized protein</fullName>
    </submittedName>
</protein>
<dbReference type="AlphaFoldDB" id="A0AAQ4E5F0"/>
<dbReference type="PROSITE" id="PS51885">
    <property type="entry name" value="NEPRILYSIN"/>
    <property type="match status" value="1"/>
</dbReference>
<organism evidence="2 3">
    <name type="scientific">Amblyomma americanum</name>
    <name type="common">Lone star tick</name>
    <dbReference type="NCBI Taxonomy" id="6943"/>
    <lineage>
        <taxon>Eukaryota</taxon>
        <taxon>Metazoa</taxon>
        <taxon>Ecdysozoa</taxon>
        <taxon>Arthropoda</taxon>
        <taxon>Chelicerata</taxon>
        <taxon>Arachnida</taxon>
        <taxon>Acari</taxon>
        <taxon>Parasitiformes</taxon>
        <taxon>Ixodida</taxon>
        <taxon>Ixodoidea</taxon>
        <taxon>Ixodidae</taxon>
        <taxon>Amblyomminae</taxon>
        <taxon>Amblyomma</taxon>
    </lineage>
</organism>
<reference evidence="2 3" key="1">
    <citation type="journal article" date="2023" name="Arcadia Sci">
        <title>De novo assembly of a long-read Amblyomma americanum tick genome.</title>
        <authorList>
            <person name="Chou S."/>
            <person name="Poskanzer K.E."/>
            <person name="Rollins M."/>
            <person name="Thuy-Boun P.S."/>
        </authorList>
    </citation>
    <scope>NUCLEOTIDE SEQUENCE [LARGE SCALE GENOMIC DNA]</scope>
    <source>
        <strain evidence="2">F_SG_1</strain>
        <tissue evidence="2">Salivary glands</tissue>
    </source>
</reference>
<evidence type="ECO:0000256" key="1">
    <source>
        <dbReference type="SAM" id="Phobius"/>
    </source>
</evidence>
<sequence length="160" mass="17456">MASTRRMDSSWRSVASTATVKIIHRAFHPLDERERSVFDAEEERVLAAVGCAFLLAFIAIFAGIAYFVVHGRGSAGRVTCDTPECLRARRHMAGLLRLGGDTCSGFYHYVCGSWSGGNSSFAQEVSDALALRLHRGLLDAGNASDRHGRHVAVETYKACH</sequence>
<keyword evidence="1" id="KW-0812">Transmembrane</keyword>
<name>A0AAQ4E5F0_AMBAM</name>
<dbReference type="SUPFAM" id="SSF55486">
    <property type="entry name" value="Metalloproteases ('zincins'), catalytic domain"/>
    <property type="match status" value="1"/>
</dbReference>
<feature type="non-terminal residue" evidence="2">
    <location>
        <position position="160"/>
    </location>
</feature>
<evidence type="ECO:0000313" key="3">
    <source>
        <dbReference type="Proteomes" id="UP001321473"/>
    </source>
</evidence>
<evidence type="ECO:0000313" key="2">
    <source>
        <dbReference type="EMBL" id="KAK8769926.1"/>
    </source>
</evidence>
<dbReference type="InterPro" id="IPR000718">
    <property type="entry name" value="Peptidase_M13"/>
</dbReference>
<feature type="transmembrane region" description="Helical" evidence="1">
    <location>
        <begin position="45"/>
        <end position="69"/>
    </location>
</feature>
<keyword evidence="3" id="KW-1185">Reference proteome</keyword>
<proteinExistence type="predicted"/>